<name>A0A9N9JE89_9GLOM</name>
<feature type="transmembrane region" description="Helical" evidence="1">
    <location>
        <begin position="19"/>
        <end position="36"/>
    </location>
</feature>
<dbReference type="EMBL" id="CAJVPZ010048671">
    <property type="protein sequence ID" value="CAG8774521.1"/>
    <property type="molecule type" value="Genomic_DNA"/>
</dbReference>
<keyword evidence="1" id="KW-1133">Transmembrane helix</keyword>
<evidence type="ECO:0000313" key="3">
    <source>
        <dbReference type="Proteomes" id="UP000789396"/>
    </source>
</evidence>
<dbReference type="AlphaFoldDB" id="A0A9N9JE89"/>
<comment type="caution">
    <text evidence="2">The sequence shown here is derived from an EMBL/GenBank/DDBJ whole genome shotgun (WGS) entry which is preliminary data.</text>
</comment>
<gene>
    <name evidence="2" type="ORF">RFULGI_LOCUS15321</name>
</gene>
<reference evidence="2" key="1">
    <citation type="submission" date="2021-06" db="EMBL/GenBank/DDBJ databases">
        <authorList>
            <person name="Kallberg Y."/>
            <person name="Tangrot J."/>
            <person name="Rosling A."/>
        </authorList>
    </citation>
    <scope>NUCLEOTIDE SEQUENCE</scope>
    <source>
        <strain evidence="2">IN212</strain>
    </source>
</reference>
<protein>
    <submittedName>
        <fullName evidence="2">2906_t:CDS:1</fullName>
    </submittedName>
</protein>
<keyword evidence="3" id="KW-1185">Reference proteome</keyword>
<proteinExistence type="predicted"/>
<dbReference type="Proteomes" id="UP000789396">
    <property type="component" value="Unassembled WGS sequence"/>
</dbReference>
<feature type="non-terminal residue" evidence="2">
    <location>
        <position position="50"/>
    </location>
</feature>
<evidence type="ECO:0000313" key="2">
    <source>
        <dbReference type="EMBL" id="CAG8774521.1"/>
    </source>
</evidence>
<sequence>VCQFAGKKWSEIVGNDKKLNLIIILCTYFLSSYILARTARKDLQKEAQNY</sequence>
<evidence type="ECO:0000256" key="1">
    <source>
        <dbReference type="SAM" id="Phobius"/>
    </source>
</evidence>
<feature type="non-terminal residue" evidence="2">
    <location>
        <position position="1"/>
    </location>
</feature>
<organism evidence="2 3">
    <name type="scientific">Racocetra fulgida</name>
    <dbReference type="NCBI Taxonomy" id="60492"/>
    <lineage>
        <taxon>Eukaryota</taxon>
        <taxon>Fungi</taxon>
        <taxon>Fungi incertae sedis</taxon>
        <taxon>Mucoromycota</taxon>
        <taxon>Glomeromycotina</taxon>
        <taxon>Glomeromycetes</taxon>
        <taxon>Diversisporales</taxon>
        <taxon>Gigasporaceae</taxon>
        <taxon>Racocetra</taxon>
    </lineage>
</organism>
<accession>A0A9N9JE89</accession>
<keyword evidence="1" id="KW-0472">Membrane</keyword>
<keyword evidence="1" id="KW-0812">Transmembrane</keyword>